<feature type="domain" description="Nudix hydrolase" evidence="1">
    <location>
        <begin position="44"/>
        <end position="156"/>
    </location>
</feature>
<proteinExistence type="predicted"/>
<name>A0ABP2XSY7_9NEIS</name>
<evidence type="ECO:0000259" key="1">
    <source>
        <dbReference type="Pfam" id="PF00293"/>
    </source>
</evidence>
<accession>A0ABP2XSY7</accession>
<evidence type="ECO:0000313" key="3">
    <source>
        <dbReference type="Proteomes" id="UP000016426"/>
    </source>
</evidence>
<dbReference type="InterPro" id="IPR015797">
    <property type="entry name" value="NUDIX_hydrolase-like_dom_sf"/>
</dbReference>
<dbReference type="Pfam" id="PF00293">
    <property type="entry name" value="NUDIX"/>
    <property type="match status" value="1"/>
</dbReference>
<reference evidence="2 3" key="1">
    <citation type="journal article" date="2013" name="Genome Announc.">
        <title>Genome Sequence of the Pigment-Producing Bacterium Pseudogulbenkiania ferrooxidans, Isolated from Loktak Lake.</title>
        <authorList>
            <person name="Puranik S."/>
            <person name="Talkal R."/>
            <person name="Qureshi A."/>
            <person name="Khardenavis A."/>
            <person name="Kapley A."/>
            <person name="Purohit H.J."/>
        </authorList>
    </citation>
    <scope>NUCLEOTIDE SEQUENCE [LARGE SCALE GENOMIC DNA]</scope>
    <source>
        <strain evidence="2 3">EGD-HP2</strain>
    </source>
</reference>
<dbReference type="SUPFAM" id="SSF55811">
    <property type="entry name" value="Nudix"/>
    <property type="match status" value="1"/>
</dbReference>
<keyword evidence="3" id="KW-1185">Reference proteome</keyword>
<dbReference type="RefSeq" id="WP_021475162.1">
    <property type="nucleotide sequence ID" value="NZ_AVPH01000025.1"/>
</dbReference>
<dbReference type="InterPro" id="IPR000086">
    <property type="entry name" value="NUDIX_hydrolase_dom"/>
</dbReference>
<comment type="caution">
    <text evidence="2">The sequence shown here is derived from an EMBL/GenBank/DDBJ whole genome shotgun (WGS) entry which is preliminary data.</text>
</comment>
<protein>
    <recommendedName>
        <fullName evidence="1">Nudix hydrolase domain-containing protein</fullName>
    </recommendedName>
</protein>
<gene>
    <name evidence="2" type="ORF">O166_19380</name>
</gene>
<organism evidence="2 3">
    <name type="scientific">Pseudogulbenkiania ferrooxidans EGD-HP2</name>
    <dbReference type="NCBI Taxonomy" id="1388764"/>
    <lineage>
        <taxon>Bacteria</taxon>
        <taxon>Pseudomonadati</taxon>
        <taxon>Pseudomonadota</taxon>
        <taxon>Betaproteobacteria</taxon>
        <taxon>Neisseriales</taxon>
        <taxon>Chromobacteriaceae</taxon>
        <taxon>Pseudogulbenkiania</taxon>
    </lineage>
</organism>
<sequence>MLNPEEKDGEAIRQAIATLSEAVGSARHGLPEEVFLFVSSLTPMVNVDLLIRDDEGRTLLTWRHDRFYGPGWHVPGGILRFKESSAARIAAVAAHELGAEVDFAPNPLCRHELVNANRDVRGHFISLLHACRLKSTPDPARRFDPASPRHGDWAWHAGCPEPLIPVHEVYRAFINGDPAARGCSLTQVSGKNTEKP</sequence>
<dbReference type="EMBL" id="AVPH01000025">
    <property type="protein sequence ID" value="ERE20039.1"/>
    <property type="molecule type" value="Genomic_DNA"/>
</dbReference>
<dbReference type="Proteomes" id="UP000016426">
    <property type="component" value="Unassembled WGS sequence"/>
</dbReference>
<evidence type="ECO:0000313" key="2">
    <source>
        <dbReference type="EMBL" id="ERE20039.1"/>
    </source>
</evidence>
<dbReference type="Gene3D" id="3.90.79.10">
    <property type="entry name" value="Nucleoside Triphosphate Pyrophosphohydrolase"/>
    <property type="match status" value="1"/>
</dbReference>